<evidence type="ECO:0000313" key="1">
    <source>
        <dbReference type="EMBL" id="MBP2167142.1"/>
    </source>
</evidence>
<organism evidence="1 2">
    <name type="scientific">Winslowiella toletana</name>
    <dbReference type="NCBI Taxonomy" id="92490"/>
    <lineage>
        <taxon>Bacteria</taxon>
        <taxon>Pseudomonadati</taxon>
        <taxon>Pseudomonadota</taxon>
        <taxon>Gammaproteobacteria</taxon>
        <taxon>Enterobacterales</taxon>
        <taxon>Erwiniaceae</taxon>
        <taxon>Winslowiella</taxon>
    </lineage>
</organism>
<dbReference type="RefSeq" id="WP_017800053.1">
    <property type="nucleotide sequence ID" value="NZ_JAGGMQ010000001.1"/>
</dbReference>
<keyword evidence="2" id="KW-1185">Reference proteome</keyword>
<gene>
    <name evidence="1" type="ORF">J2125_000334</name>
</gene>
<name>A0ABS4P3A7_9GAMM</name>
<sequence>MKTPEEYYTLARAMFLQAHPDFNAAMEKITPQDAQSMGVSLEKLKEIQADRIYAAFLRAKKQDAMLFSIQLAEPDKEVAAQAIEKYLRSHAKALGMTWEAFCIKNEL</sequence>
<dbReference type="Pfam" id="PF19925">
    <property type="entry name" value="DUF6388"/>
    <property type="match status" value="1"/>
</dbReference>
<proteinExistence type="predicted"/>
<accession>A0ABS4P3A7</accession>
<reference evidence="2" key="2">
    <citation type="submission" date="2023-07" db="EMBL/GenBank/DDBJ databases">
        <title>Genome mining of underrepresented organisms for secondary metabolites.</title>
        <authorList>
            <person name="D'Agostino P.M."/>
        </authorList>
    </citation>
    <scope>NUCLEOTIDE SEQUENCE [LARGE SCALE GENOMIC DNA]</scope>
    <source>
        <strain evidence="2">WS4403</strain>
    </source>
</reference>
<dbReference type="EMBL" id="JAGGMQ010000001">
    <property type="protein sequence ID" value="MBP2167142.1"/>
    <property type="molecule type" value="Genomic_DNA"/>
</dbReference>
<evidence type="ECO:0000313" key="2">
    <source>
        <dbReference type="Proteomes" id="UP001195624"/>
    </source>
</evidence>
<reference evidence="1 2" key="1">
    <citation type="submission" date="2021-03" db="EMBL/GenBank/DDBJ databases">
        <authorList>
            <person name="D'Agostino P."/>
            <person name="Huntemann M."/>
            <person name="Clum A."/>
            <person name="Spunde A."/>
            <person name="Palaniappan K."/>
            <person name="Ritter S."/>
            <person name="Mikhailova N."/>
            <person name="Chen I.-M."/>
            <person name="Stamatis D."/>
            <person name="Reddy T."/>
            <person name="O'Malley R."/>
            <person name="Daum C."/>
            <person name="Shapiro N."/>
            <person name="Ivanova N."/>
            <person name="Kyrpides N."/>
            <person name="Woyke T."/>
        </authorList>
    </citation>
    <scope>NUCLEOTIDE SEQUENCE [LARGE SCALE GENOMIC DNA]</scope>
    <source>
        <strain evidence="1 2">WS4403</strain>
    </source>
</reference>
<dbReference type="InterPro" id="IPR045662">
    <property type="entry name" value="DUF6388"/>
</dbReference>
<protein>
    <submittedName>
        <fullName evidence="1">Uncharacterized protein</fullName>
    </submittedName>
</protein>
<comment type="caution">
    <text evidence="1">The sequence shown here is derived from an EMBL/GenBank/DDBJ whole genome shotgun (WGS) entry which is preliminary data.</text>
</comment>
<dbReference type="Proteomes" id="UP001195624">
    <property type="component" value="Unassembled WGS sequence"/>
</dbReference>